<feature type="domain" description="Lactate/malate dehydrogenase C-terminal" evidence="14">
    <location>
        <begin position="166"/>
        <end position="341"/>
    </location>
</feature>
<dbReference type="CDD" id="cd01337">
    <property type="entry name" value="MDH_glyoxysomal_mitochondrial"/>
    <property type="match status" value="1"/>
</dbReference>
<evidence type="ECO:0000256" key="2">
    <source>
        <dbReference type="ARBA" id="ARBA00011738"/>
    </source>
</evidence>
<gene>
    <name evidence="15" type="primary">SPOSA6832_02766</name>
</gene>
<dbReference type="InterPro" id="IPR001236">
    <property type="entry name" value="Lactate/malate_DH_N"/>
</dbReference>
<keyword evidence="16" id="KW-1185">Reference proteome</keyword>
<dbReference type="PANTHER" id="PTHR11540">
    <property type="entry name" value="MALATE AND LACTATE DEHYDROGENASE"/>
    <property type="match status" value="1"/>
</dbReference>
<dbReference type="GO" id="GO:0006099">
    <property type="term" value="P:tricarboxylic acid cycle"/>
    <property type="evidence" value="ECO:0007669"/>
    <property type="project" value="UniProtKB-KW"/>
</dbReference>
<evidence type="ECO:0000256" key="12">
    <source>
        <dbReference type="RuleBase" id="RU003405"/>
    </source>
</evidence>
<dbReference type="InterPro" id="IPR010097">
    <property type="entry name" value="Malate_DH_type1"/>
</dbReference>
<keyword evidence="5 11" id="KW-0560">Oxidoreductase</keyword>
<dbReference type="PIRSF" id="PIRSF000102">
    <property type="entry name" value="Lac_mal_DH"/>
    <property type="match status" value="1"/>
</dbReference>
<feature type="active site" description="Proton acceptor" evidence="8">
    <location>
        <position position="196"/>
    </location>
</feature>
<feature type="binding site" evidence="9">
    <location>
        <position position="100"/>
    </location>
    <ligand>
        <name>substrate</name>
    </ligand>
</feature>
<reference evidence="16" key="1">
    <citation type="submission" date="2015-02" db="EMBL/GenBank/DDBJ databases">
        <authorList>
            <person name="Gon?alves P."/>
        </authorList>
    </citation>
    <scope>NUCLEOTIDE SEQUENCE [LARGE SCALE GENOMIC DNA]</scope>
</reference>
<evidence type="ECO:0000256" key="6">
    <source>
        <dbReference type="ARBA" id="ARBA00023027"/>
    </source>
</evidence>
<dbReference type="AlphaFoldDB" id="A0A0D6EM92"/>
<evidence type="ECO:0000256" key="7">
    <source>
        <dbReference type="ARBA" id="ARBA00048313"/>
    </source>
</evidence>
<feature type="binding site" evidence="9">
    <location>
        <position position="138"/>
    </location>
    <ligand>
        <name>substrate</name>
    </ligand>
</feature>
<evidence type="ECO:0000256" key="11">
    <source>
        <dbReference type="RuleBase" id="RU003369"/>
    </source>
</evidence>
<protein>
    <recommendedName>
        <fullName evidence="3 12">Malate dehydrogenase</fullName>
        <ecNumber evidence="3 12">1.1.1.37</ecNumber>
    </recommendedName>
</protein>
<keyword evidence="4 12" id="KW-0816">Tricarboxylic acid cycle</keyword>
<dbReference type="GO" id="GO:0006108">
    <property type="term" value="P:malate metabolic process"/>
    <property type="evidence" value="ECO:0007669"/>
    <property type="project" value="InterPro"/>
</dbReference>
<dbReference type="Pfam" id="PF00056">
    <property type="entry name" value="Ldh_1_N"/>
    <property type="match status" value="1"/>
</dbReference>
<feature type="binding site" evidence="10">
    <location>
        <position position="54"/>
    </location>
    <ligand>
        <name>NAD(+)</name>
        <dbReference type="ChEBI" id="CHEBI:57540"/>
    </ligand>
</feature>
<name>A0A0D6EM92_SPOSA</name>
<comment type="subunit">
    <text evidence="2">Homodimer.</text>
</comment>
<evidence type="ECO:0000256" key="5">
    <source>
        <dbReference type="ARBA" id="ARBA00023002"/>
    </source>
</evidence>
<dbReference type="Gene3D" id="3.90.110.10">
    <property type="entry name" value="Lactate dehydrogenase/glycoside hydrolase, family 4, C-terminal"/>
    <property type="match status" value="1"/>
</dbReference>
<dbReference type="InterPro" id="IPR022383">
    <property type="entry name" value="Lactate/malate_DH_C"/>
</dbReference>
<dbReference type="SUPFAM" id="SSF56327">
    <property type="entry name" value="LDH C-terminal domain-like"/>
    <property type="match status" value="1"/>
</dbReference>
<evidence type="ECO:0000259" key="13">
    <source>
        <dbReference type="Pfam" id="PF00056"/>
    </source>
</evidence>
<proteinExistence type="inferred from homology"/>
<keyword evidence="6 10" id="KW-0520">NAD</keyword>
<dbReference type="EMBL" id="CENE01000011">
    <property type="protein sequence ID" value="CEQ41099.1"/>
    <property type="molecule type" value="Genomic_DNA"/>
</dbReference>
<dbReference type="InterPro" id="IPR001252">
    <property type="entry name" value="Malate_DH_AS"/>
</dbReference>
<evidence type="ECO:0000256" key="10">
    <source>
        <dbReference type="PIRSR" id="PIRSR000102-3"/>
    </source>
</evidence>
<dbReference type="FunFam" id="3.90.110.10:FF:000001">
    <property type="entry name" value="Malate dehydrogenase"/>
    <property type="match status" value="1"/>
</dbReference>
<sequence length="347" mass="36069">MFSRQVSRIAARGFATSAKSSTRVAVLGAAGGIGQPLSLLLKQNPLVTSLSLYDIRGAPGVAADVDHVNTPSKCVGYGPADLEKALEGAEIIIIPAGMPRKPGMSRDDLFNSNASIVRDLAQAAAKVAPTARIGIIANPVNSTVPIVAEVFKKAGVYDPKRLFGVTTLDIVRSSAFLSRIAGSDPKATNVPVVGGHSGVTIVPLLSQLPEGKKIVEKGGEELAALVKRIQFGGDEVVKAKDGAGSATLSMAYGEPRATGADFANSILRAMSGEKDVTLCTYVESPLYADKGVTFFSSPVTLGTDGAVATIHPVGQLHSTEEELLEKCLPDLAKNIKAGVNFIENPPK</sequence>
<dbReference type="InterPro" id="IPR001557">
    <property type="entry name" value="L-lactate/malate_DH"/>
</dbReference>
<dbReference type="Gene3D" id="3.40.50.720">
    <property type="entry name" value="NAD(P)-binding Rossmann-like Domain"/>
    <property type="match status" value="1"/>
</dbReference>
<evidence type="ECO:0000256" key="1">
    <source>
        <dbReference type="ARBA" id="ARBA00008824"/>
    </source>
</evidence>
<feature type="binding site" evidence="10">
    <location>
        <begin position="136"/>
        <end position="138"/>
    </location>
    <ligand>
        <name>NAD(+)</name>
        <dbReference type="ChEBI" id="CHEBI:57540"/>
    </ligand>
</feature>
<organism evidence="15 16">
    <name type="scientific">Sporidiobolus salmonicolor</name>
    <name type="common">Yeast-like fungus</name>
    <name type="synonym">Sporobolomyces salmonicolor</name>
    <dbReference type="NCBI Taxonomy" id="5005"/>
    <lineage>
        <taxon>Eukaryota</taxon>
        <taxon>Fungi</taxon>
        <taxon>Dikarya</taxon>
        <taxon>Basidiomycota</taxon>
        <taxon>Pucciniomycotina</taxon>
        <taxon>Microbotryomycetes</taxon>
        <taxon>Sporidiobolales</taxon>
        <taxon>Sporidiobolaceae</taxon>
        <taxon>Sporobolomyces</taxon>
    </lineage>
</organism>
<dbReference type="EC" id="1.1.1.37" evidence="3 12"/>
<evidence type="ECO:0000313" key="16">
    <source>
        <dbReference type="Proteomes" id="UP000243876"/>
    </source>
</evidence>
<feature type="binding site" evidence="9">
    <location>
        <position position="172"/>
    </location>
    <ligand>
        <name>substrate</name>
    </ligand>
</feature>
<dbReference type="Proteomes" id="UP000243876">
    <property type="component" value="Unassembled WGS sequence"/>
</dbReference>
<dbReference type="NCBIfam" id="TIGR01772">
    <property type="entry name" value="MDH_euk_gproteo"/>
    <property type="match status" value="1"/>
</dbReference>
<dbReference type="SUPFAM" id="SSF51735">
    <property type="entry name" value="NAD(P)-binding Rossmann-fold domains"/>
    <property type="match status" value="1"/>
</dbReference>
<evidence type="ECO:0000256" key="8">
    <source>
        <dbReference type="PIRSR" id="PIRSR000102-1"/>
    </source>
</evidence>
<feature type="binding site" evidence="10">
    <location>
        <position position="113"/>
    </location>
    <ligand>
        <name>NAD(+)</name>
        <dbReference type="ChEBI" id="CHEBI:57540"/>
    </ligand>
</feature>
<evidence type="ECO:0000256" key="3">
    <source>
        <dbReference type="ARBA" id="ARBA00012995"/>
    </source>
</evidence>
<evidence type="ECO:0000313" key="15">
    <source>
        <dbReference type="EMBL" id="CEQ41099.1"/>
    </source>
</evidence>
<evidence type="ECO:0000256" key="9">
    <source>
        <dbReference type="PIRSR" id="PIRSR000102-2"/>
    </source>
</evidence>
<dbReference type="OrthoDB" id="4069699at2759"/>
<dbReference type="InterPro" id="IPR036291">
    <property type="entry name" value="NAD(P)-bd_dom_sf"/>
</dbReference>
<dbReference type="InterPro" id="IPR015955">
    <property type="entry name" value="Lactate_DH/Glyco_Ohase_4_C"/>
</dbReference>
<feature type="binding site" evidence="10">
    <location>
        <begin position="28"/>
        <end position="34"/>
    </location>
    <ligand>
        <name>NAD(+)</name>
        <dbReference type="ChEBI" id="CHEBI:57540"/>
    </ligand>
</feature>
<dbReference type="FunFam" id="3.40.50.720:FF:000013">
    <property type="entry name" value="Malate dehydrogenase"/>
    <property type="match status" value="1"/>
</dbReference>
<dbReference type="PANTHER" id="PTHR11540:SF73">
    <property type="entry name" value="MALATE DEHYDROGENASE, MITOCHONDRIAL"/>
    <property type="match status" value="1"/>
</dbReference>
<evidence type="ECO:0000256" key="4">
    <source>
        <dbReference type="ARBA" id="ARBA00022532"/>
    </source>
</evidence>
<comment type="similarity">
    <text evidence="1">Belongs to the LDH/MDH superfamily. MDH type 1 family.</text>
</comment>
<feature type="binding site" evidence="9">
    <location>
        <position position="106"/>
    </location>
    <ligand>
        <name>substrate</name>
    </ligand>
</feature>
<accession>A0A0D6EM92</accession>
<dbReference type="PROSITE" id="PS00068">
    <property type="entry name" value="MDH"/>
    <property type="match status" value="1"/>
</dbReference>
<evidence type="ECO:0000259" key="14">
    <source>
        <dbReference type="Pfam" id="PF02866"/>
    </source>
</evidence>
<dbReference type="GO" id="GO:0005739">
    <property type="term" value="C:mitochondrion"/>
    <property type="evidence" value="ECO:0007669"/>
    <property type="project" value="TreeGrafter"/>
</dbReference>
<feature type="domain" description="Lactate/malate dehydrogenase N-terminal" evidence="13">
    <location>
        <begin position="22"/>
        <end position="164"/>
    </location>
</feature>
<dbReference type="GO" id="GO:0030060">
    <property type="term" value="F:L-malate dehydrogenase (NAD+) activity"/>
    <property type="evidence" value="ECO:0007669"/>
    <property type="project" value="UniProtKB-EC"/>
</dbReference>
<comment type="catalytic activity">
    <reaction evidence="7 12">
        <text>(S)-malate + NAD(+) = oxaloacetate + NADH + H(+)</text>
        <dbReference type="Rhea" id="RHEA:21432"/>
        <dbReference type="ChEBI" id="CHEBI:15378"/>
        <dbReference type="ChEBI" id="CHEBI:15589"/>
        <dbReference type="ChEBI" id="CHEBI:16452"/>
        <dbReference type="ChEBI" id="CHEBI:57540"/>
        <dbReference type="ChEBI" id="CHEBI:57945"/>
        <dbReference type="EC" id="1.1.1.37"/>
    </reaction>
</comment>
<dbReference type="Pfam" id="PF02866">
    <property type="entry name" value="Ldh_1_C"/>
    <property type="match status" value="1"/>
</dbReference>
<feature type="binding site" evidence="10">
    <location>
        <position position="250"/>
    </location>
    <ligand>
        <name>NAD(+)</name>
        <dbReference type="ChEBI" id="CHEBI:57540"/>
    </ligand>
</feature>